<evidence type="ECO:0000313" key="5">
    <source>
        <dbReference type="Proteomes" id="UP000515663"/>
    </source>
</evidence>
<dbReference type="Proteomes" id="UP000515663">
    <property type="component" value="Chromosome"/>
</dbReference>
<organism evidence="4 5">
    <name type="scientific">Gordonia jinghuaiqii</name>
    <dbReference type="NCBI Taxonomy" id="2758710"/>
    <lineage>
        <taxon>Bacteria</taxon>
        <taxon>Bacillati</taxon>
        <taxon>Actinomycetota</taxon>
        <taxon>Actinomycetes</taxon>
        <taxon>Mycobacteriales</taxon>
        <taxon>Gordoniaceae</taxon>
        <taxon>Gordonia</taxon>
    </lineage>
</organism>
<feature type="region of interest" description="Disordered" evidence="1">
    <location>
        <begin position="39"/>
        <end position="72"/>
    </location>
</feature>
<feature type="transmembrane region" description="Helical" evidence="2">
    <location>
        <begin position="183"/>
        <end position="208"/>
    </location>
</feature>
<dbReference type="InterPro" id="IPR025565">
    <property type="entry name" value="DUF4328"/>
</dbReference>
<sequence>MIDLCPRCRIQAPHRPGRDHCPRCGGPLSVVDDAARAMAARSAPAAQPVHESRRGRSAYAPGPPERAAAPSPRGYLYRSRNVRWVARRPPEAIPARRGPSGLRGPRLIPRYMYIPTWGLRDEPVEADTAHERLDAARARLVFALVVAGAALAASAAVHLLRYILLVVNRDTPLPEFLIAASDWSTIFVGIVAFLGFVMATLAFMRWVLELRADTYSAAQLLDPRRPTWVAALAGLPLINLVGAPLVLQEVAVLRVGQDPSLDARVVARRLRKLWVAWLVVNVAALLAIVARFIAWRSESLQTGANALAMVIISAAVSAAFALWMSRRVATVFDAAAAAPVPTRRWVAVG</sequence>
<reference evidence="5" key="1">
    <citation type="submission" date="2020-07" db="EMBL/GenBank/DDBJ databases">
        <title>novel species isolated from the respiratory tract of Marmot.</title>
        <authorList>
            <person name="Zhang G."/>
        </authorList>
    </citation>
    <scope>NUCLEOTIDE SEQUENCE [LARGE SCALE GENOMIC DNA]</scope>
    <source>
        <strain evidence="5">686</strain>
    </source>
</reference>
<keyword evidence="5" id="KW-1185">Reference proteome</keyword>
<dbReference type="KEGG" id="gji:H1R19_00750"/>
<evidence type="ECO:0000256" key="1">
    <source>
        <dbReference type="SAM" id="MobiDB-lite"/>
    </source>
</evidence>
<evidence type="ECO:0000259" key="3">
    <source>
        <dbReference type="Pfam" id="PF14219"/>
    </source>
</evidence>
<feature type="domain" description="DUF4328" evidence="3">
    <location>
        <begin position="171"/>
        <end position="328"/>
    </location>
</feature>
<proteinExistence type="predicted"/>
<keyword evidence="2" id="KW-0472">Membrane</keyword>
<feature type="transmembrane region" description="Helical" evidence="2">
    <location>
        <begin position="140"/>
        <end position="163"/>
    </location>
</feature>
<name>A0A7D7LYG4_9ACTN</name>
<evidence type="ECO:0000256" key="2">
    <source>
        <dbReference type="SAM" id="Phobius"/>
    </source>
</evidence>
<dbReference type="AlphaFoldDB" id="A0A7D7LYG4"/>
<dbReference type="Pfam" id="PF14219">
    <property type="entry name" value="DUF4328"/>
    <property type="match status" value="1"/>
</dbReference>
<accession>A0A7D7LYG4</accession>
<protein>
    <submittedName>
        <fullName evidence="4">DUF4328 domain-containing protein</fullName>
    </submittedName>
</protein>
<dbReference type="EMBL" id="CP059491">
    <property type="protein sequence ID" value="QMT01774.1"/>
    <property type="molecule type" value="Genomic_DNA"/>
</dbReference>
<gene>
    <name evidence="4" type="ORF">H1R19_00750</name>
</gene>
<keyword evidence="2" id="KW-0812">Transmembrane</keyword>
<keyword evidence="2" id="KW-1133">Transmembrane helix</keyword>
<dbReference type="RefSeq" id="WP_219850322.1">
    <property type="nucleotide sequence ID" value="NZ_CP059491.1"/>
</dbReference>
<evidence type="ECO:0000313" key="4">
    <source>
        <dbReference type="EMBL" id="QMT01774.1"/>
    </source>
</evidence>
<feature type="transmembrane region" description="Helical" evidence="2">
    <location>
        <begin position="306"/>
        <end position="324"/>
    </location>
</feature>
<feature type="transmembrane region" description="Helical" evidence="2">
    <location>
        <begin position="274"/>
        <end position="294"/>
    </location>
</feature>